<evidence type="ECO:0000256" key="11">
    <source>
        <dbReference type="ARBA" id="ARBA00023242"/>
    </source>
</evidence>
<keyword evidence="3" id="KW-0217">Developmental protein</keyword>
<dbReference type="InterPro" id="IPR001356">
    <property type="entry name" value="HD"/>
</dbReference>
<evidence type="ECO:0000256" key="10">
    <source>
        <dbReference type="ARBA" id="ARBA00023163"/>
    </source>
</evidence>
<evidence type="ECO:0000313" key="18">
    <source>
        <dbReference type="Proteomes" id="UP000503349"/>
    </source>
</evidence>
<evidence type="ECO:0000256" key="2">
    <source>
        <dbReference type="ARBA" id="ARBA00004496"/>
    </source>
</evidence>
<keyword evidence="5 17" id="KW-0282">Flagellum</keyword>
<dbReference type="SMART" id="SM00389">
    <property type="entry name" value="HOX"/>
    <property type="match status" value="1"/>
</dbReference>
<evidence type="ECO:0000256" key="3">
    <source>
        <dbReference type="ARBA" id="ARBA00022473"/>
    </source>
</evidence>
<dbReference type="CDD" id="cd00086">
    <property type="entry name" value="homeodomain"/>
    <property type="match status" value="1"/>
</dbReference>
<name>A0A6G1PXR5_CHAAH</name>
<evidence type="ECO:0000256" key="13">
    <source>
        <dbReference type="PROSITE-ProRule" id="PRU00108"/>
    </source>
</evidence>
<accession>A0A6G1PXR5</accession>
<dbReference type="PROSITE" id="PS00027">
    <property type="entry name" value="HOMEOBOX_1"/>
    <property type="match status" value="1"/>
</dbReference>
<dbReference type="Gene3D" id="1.10.10.60">
    <property type="entry name" value="Homeodomain-like"/>
    <property type="match status" value="1"/>
</dbReference>
<feature type="DNA-binding region" description="Homeobox" evidence="13">
    <location>
        <begin position="167"/>
        <end position="226"/>
    </location>
</feature>
<dbReference type="Pfam" id="PF22544">
    <property type="entry name" value="HYDIN_VesB_CFA65-like_Ig"/>
    <property type="match status" value="1"/>
</dbReference>
<dbReference type="InterPro" id="IPR052614">
    <property type="entry name" value="CFAP65"/>
</dbReference>
<feature type="compositionally biased region" description="Basic and acidic residues" evidence="15">
    <location>
        <begin position="1668"/>
        <end position="1679"/>
    </location>
</feature>
<evidence type="ECO:0000259" key="16">
    <source>
        <dbReference type="PROSITE" id="PS50071"/>
    </source>
</evidence>
<dbReference type="GO" id="GO:0036126">
    <property type="term" value="C:sperm flagellum"/>
    <property type="evidence" value="ECO:0007669"/>
    <property type="project" value="TreeGrafter"/>
</dbReference>
<feature type="compositionally biased region" description="Polar residues" evidence="15">
    <location>
        <begin position="43"/>
        <end position="57"/>
    </location>
</feature>
<dbReference type="InterPro" id="IPR057470">
    <property type="entry name" value="Ig_CFAP65_7th"/>
</dbReference>
<dbReference type="PRINTS" id="PR00024">
    <property type="entry name" value="HOMEOBOX"/>
</dbReference>
<keyword evidence="12" id="KW-0966">Cell projection</keyword>
<evidence type="ECO:0000256" key="15">
    <source>
        <dbReference type="SAM" id="MobiDB-lite"/>
    </source>
</evidence>
<evidence type="ECO:0000256" key="9">
    <source>
        <dbReference type="ARBA" id="ARBA00023155"/>
    </source>
</evidence>
<dbReference type="GO" id="GO:0007288">
    <property type="term" value="P:sperm axoneme assembly"/>
    <property type="evidence" value="ECO:0007669"/>
    <property type="project" value="TreeGrafter"/>
</dbReference>
<dbReference type="Pfam" id="PF00046">
    <property type="entry name" value="Homeodomain"/>
    <property type="match status" value="1"/>
</dbReference>
<protein>
    <submittedName>
        <fullName evidence="17">Cilia-and flagella-associated protein 65</fullName>
    </submittedName>
</protein>
<evidence type="ECO:0000256" key="14">
    <source>
        <dbReference type="RuleBase" id="RU000682"/>
    </source>
</evidence>
<dbReference type="Pfam" id="PF24816">
    <property type="entry name" value="Ig_CFAP65__9th"/>
    <property type="match status" value="1"/>
</dbReference>
<dbReference type="GO" id="GO:0000981">
    <property type="term" value="F:DNA-binding transcription factor activity, RNA polymerase II-specific"/>
    <property type="evidence" value="ECO:0007669"/>
    <property type="project" value="InterPro"/>
</dbReference>
<dbReference type="PANTHER" id="PTHR46127">
    <property type="entry name" value="CILIA- AND FLAGELLA-ASSOCIATED PROTEIN 65"/>
    <property type="match status" value="1"/>
</dbReference>
<dbReference type="SUPFAM" id="SSF46689">
    <property type="entry name" value="Homeodomain-like"/>
    <property type="match status" value="1"/>
</dbReference>
<keyword evidence="4" id="KW-0963">Cytoplasm</keyword>
<evidence type="ECO:0000256" key="7">
    <source>
        <dbReference type="ARBA" id="ARBA00023069"/>
    </source>
</evidence>
<evidence type="ECO:0000256" key="8">
    <source>
        <dbReference type="ARBA" id="ARBA00023125"/>
    </source>
</evidence>
<evidence type="ECO:0000256" key="12">
    <source>
        <dbReference type="ARBA" id="ARBA00023273"/>
    </source>
</evidence>
<proteinExistence type="predicted"/>
<dbReference type="PANTHER" id="PTHR46127:SF1">
    <property type="entry name" value="CILIA- AND FLAGELLA-ASSOCIATED PROTEIN 65"/>
    <property type="match status" value="1"/>
</dbReference>
<dbReference type="Pfam" id="PF25248">
    <property type="entry name" value="Ig_CFAP65_8th"/>
    <property type="match status" value="1"/>
</dbReference>
<dbReference type="GO" id="GO:0005634">
    <property type="term" value="C:nucleus"/>
    <property type="evidence" value="ECO:0007669"/>
    <property type="project" value="UniProtKB-SubCell"/>
</dbReference>
<dbReference type="InterPro" id="IPR008962">
    <property type="entry name" value="PapD-like_sf"/>
</dbReference>
<dbReference type="InterPro" id="IPR009057">
    <property type="entry name" value="Homeodomain-like_sf"/>
</dbReference>
<dbReference type="PROSITE" id="PS50071">
    <property type="entry name" value="HOMEOBOX_2"/>
    <property type="match status" value="1"/>
</dbReference>
<evidence type="ECO:0000256" key="5">
    <source>
        <dbReference type="ARBA" id="ARBA00022846"/>
    </source>
</evidence>
<keyword evidence="10" id="KW-0804">Transcription</keyword>
<evidence type="ECO:0000256" key="6">
    <source>
        <dbReference type="ARBA" id="ARBA00023015"/>
    </source>
</evidence>
<dbReference type="InterPro" id="IPR020479">
    <property type="entry name" value="HD_metazoa"/>
</dbReference>
<reference evidence="18" key="2">
    <citation type="submission" date="2019-02" db="EMBL/GenBank/DDBJ databases">
        <title>Opniocepnalus argus Var Kimnra genome.</title>
        <authorList>
            <person name="Zhou C."/>
            <person name="Xiao S."/>
        </authorList>
    </citation>
    <scope>NUCLEOTIDE SEQUENCE [LARGE SCALE GENOMIC DNA]</scope>
</reference>
<dbReference type="InterPro" id="IPR057467">
    <property type="entry name" value="Ig_CFAP65_8th"/>
</dbReference>
<dbReference type="InterPro" id="IPR017970">
    <property type="entry name" value="Homeobox_CS"/>
</dbReference>
<feature type="region of interest" description="Disordered" evidence="15">
    <location>
        <begin position="667"/>
        <end position="693"/>
    </location>
</feature>
<dbReference type="Pfam" id="PF24291">
    <property type="entry name" value="Ig_CFAP65"/>
    <property type="match status" value="1"/>
</dbReference>
<evidence type="ECO:0000256" key="1">
    <source>
        <dbReference type="ARBA" id="ARBA00004230"/>
    </source>
</evidence>
<keyword evidence="7" id="KW-0969">Cilium</keyword>
<dbReference type="Pfam" id="PF25249">
    <property type="entry name" value="Ig_CFAP65_7th"/>
    <property type="match status" value="1"/>
</dbReference>
<dbReference type="FunFam" id="1.10.10.60:FF:000357">
    <property type="entry name" value="Motor neuron and pancreas homeobox 1"/>
    <property type="match status" value="1"/>
</dbReference>
<reference evidence="17 18" key="1">
    <citation type="submission" date="2019-02" db="EMBL/GenBank/DDBJ databases">
        <title>Opniocepnalus argus genome.</title>
        <authorList>
            <person name="Zhou C."/>
            <person name="Xiao S."/>
        </authorList>
    </citation>
    <scope>NUCLEOTIDE SEQUENCE [LARGE SCALE GENOMIC DNA]</scope>
    <source>
        <strain evidence="17">OARG1902GOOAL</strain>
        <tissue evidence="17">Muscle</tissue>
    </source>
</reference>
<dbReference type="EMBL" id="CM015721">
    <property type="protein sequence ID" value="KAF3695065.1"/>
    <property type="molecule type" value="Genomic_DNA"/>
</dbReference>
<dbReference type="Pfam" id="PF24507">
    <property type="entry name" value="Ig_CFAP65_4th"/>
    <property type="match status" value="1"/>
</dbReference>
<keyword evidence="18" id="KW-1185">Reference proteome</keyword>
<evidence type="ECO:0000313" key="17">
    <source>
        <dbReference type="EMBL" id="KAF3695065.1"/>
    </source>
</evidence>
<dbReference type="InterPro" id="IPR013783">
    <property type="entry name" value="Ig-like_fold"/>
</dbReference>
<feature type="region of interest" description="Disordered" evidence="15">
    <location>
        <begin position="1664"/>
        <end position="1696"/>
    </location>
</feature>
<dbReference type="SUPFAM" id="SSF49354">
    <property type="entry name" value="PapD-like"/>
    <property type="match status" value="1"/>
</dbReference>
<evidence type="ECO:0000256" key="4">
    <source>
        <dbReference type="ARBA" id="ARBA00022490"/>
    </source>
</evidence>
<feature type="domain" description="Homeobox" evidence="16">
    <location>
        <begin position="165"/>
        <end position="225"/>
    </location>
</feature>
<dbReference type="InterPro" id="IPR058536">
    <property type="entry name" value="Ig_CFAP65_4th"/>
</dbReference>
<keyword evidence="9 13" id="KW-0371">Homeobox</keyword>
<feature type="compositionally biased region" description="Polar residues" evidence="15">
    <location>
        <begin position="1682"/>
        <end position="1694"/>
    </location>
</feature>
<dbReference type="Gene3D" id="2.60.40.10">
    <property type="entry name" value="Immunoglobulins"/>
    <property type="match status" value="8"/>
</dbReference>
<dbReference type="InterPro" id="IPR056305">
    <property type="entry name" value="Ig_CFAP65_10th"/>
</dbReference>
<keyword evidence="6" id="KW-0805">Transcription regulation</keyword>
<keyword evidence="8 13" id="KW-0238">DNA-binding</keyword>
<dbReference type="InterPro" id="IPR053879">
    <property type="entry name" value="HYDIN_VesB_CFA65-like_Ig"/>
</dbReference>
<organism evidence="17 18">
    <name type="scientific">Channa argus</name>
    <name type="common">Northern snakehead</name>
    <name type="synonym">Ophicephalus argus</name>
    <dbReference type="NCBI Taxonomy" id="215402"/>
    <lineage>
        <taxon>Eukaryota</taxon>
        <taxon>Metazoa</taxon>
        <taxon>Chordata</taxon>
        <taxon>Craniata</taxon>
        <taxon>Vertebrata</taxon>
        <taxon>Euteleostomi</taxon>
        <taxon>Actinopterygii</taxon>
        <taxon>Neopterygii</taxon>
        <taxon>Teleostei</taxon>
        <taxon>Neoteleostei</taxon>
        <taxon>Acanthomorphata</taxon>
        <taxon>Anabantaria</taxon>
        <taxon>Anabantiformes</taxon>
        <taxon>Channoidei</taxon>
        <taxon>Channidae</taxon>
        <taxon>Channa</taxon>
    </lineage>
</organism>
<comment type="subcellular location">
    <subcellularLocation>
        <location evidence="1">Cell projection</location>
        <location evidence="1">Cilium</location>
        <location evidence="1">Flagellum</location>
    </subcellularLocation>
    <subcellularLocation>
        <location evidence="2">Cytoplasm</location>
    </subcellularLocation>
    <subcellularLocation>
        <location evidence="13 14">Nucleus</location>
    </subcellularLocation>
</comment>
<sequence length="1740" mass="192251">MENSKNFRIDALLAQKVEQSTDRDPASPGLCYSKISGEGPVSNRGSETPSALSNPTKTCPVQPGVVSKSQLLSLSQSGFTALHREGLIGMHPGSMYPLAALGGQYPAFVYPGFTQLVQPFPEQLKGATMDGTLPLEPWVRAGMMIPRLGEYGGEEASMTQAGLLGKCRRPRTAFTSQQLLELENQFKLNKYLSRPKRFEVATSLMLTETQVKIWFQNRRMKWKRSRKAKEQAASSTPLTDIERNAIDMCSDHPQGDSQSSSFEDEEELEEVDNVGKKEAEVLKKGALGSCEYEDAIEFQGKEGSFQVCLRALIPCHALEIPDSVLLPLCAVQYSSHTTFRLRNLSKLHTCFQWVCEAPFQLSPEQGLLKPSQECHITVVFQPQEALVYQQHAYCRFGEDGDKAKSSCTVLLQGLAKYPYLQLRTASTKEEKQQCTAVLHFGSVAVGQSLQKQFEIFNPSSVTASFSLSRLSPGVPLFGEEFGCDVTSGKLAPGESQQATVTYCPAVVDTVSVEYLSLKCRGALKESPLKLTGTCIGPKASLSSSVVDFGCVEEGGIVTQTVELVNSSPAEAIYQWDLDCNGHSVFRIQPTSGTVKPHSQTTLKAFYRPTQPIAHHRRVTCLILHRDPLFLDLIGTCHSELQQPVILRPEHLVLYKLYWYRRQDPPDGLSEVHSDQQGMNSTMEEKSNQRQDSAAVVPRTAMEEFYQSSLGCMDPLFSSSFLSFTHMSVVPNELLFNHKVPSSSFTSLTSCQFVSITNHTRGKLRVVWTVAQDSPFAVSPSACDLAPLKSTSFGVTYDPKQLNSVHGAQLECFAFYKDNHPIDEQLLCLPWCATVRVIGHSFQPVKEHFIPCCSLEPPRVVFPGLSALSYRTVLVRNNSDLPLTFCLDQSSNPALTESVAVIPKCGLIRPGDHQILTLRAMPTEDSPKQGFTLQLQLNGSKDTKALTVVCVVEKLCVSAEGDNSLYFQPTAVGSKTQRSHHIRNLSRVPLRFQWSIPESSQNIIFVEPAAGELHPNEISVQTWSFSPLAQETYTVKPILTFWPIQTDGCNMSELSLKVEGMGSSGFIKAENAFVDVGETLVGGDRSIEIPLVNNSPCALSICLSVQQRLLEEDFHYGPETKACALRLDCERGTIPSQCTMLLRSTARPERRAQYLWTISYQTLNSSGLVSSTPQAVCEVRAKGVFPTLQVIDVCSSGSADRLSKDHLWKLFSLDGLNEHLLSNPSSSEFTYKNCTRHRLHSDPSIFTKAILDFNFSAAPVNSDPSVFVLMFHNPGSIPVDCHKFVGTNRIPVMFKLSYGIEVLLNFQGVTVERDRPYLHFAFNQHVFTTVTIGDRSPPGQVYELHNAGAVPVHYEVDTAVLSQLQTDNFNHPVLCCINPQGEVPPGKLAKLEWIFSPLEAKMYQMHVPIHVQDGDSTLVKFEGCGYHSRTLGSSNPFSSSDTEASVPCGQRVPFPGQVVFLSEDSISLGDIPVSSQCSRILFLINASHTDTFQYNWDLSQQGNQQVVQIRPEHGSLCPGESALCVLTFAATDYPTVYQLDFICQTLPPICVSSSWKTPGNICNKLTKAERRAQRETKVWGPPEAPKPALLHLGVTAHSHGLREYIKQFPDQFNKFYSNILDDSAFIQPLITLVSKPILYQPAQTSPILQPPSSPSKIEPQVLLSGSEAGRNDNTVDKEESAGSLKNKSQTQNTLHPENVPAHIVEDILLNTLQNLMMEAVRGELALNAYPRTVILPPLSAR</sequence>
<dbReference type="Proteomes" id="UP000503349">
    <property type="component" value="Chromosome 10"/>
</dbReference>
<gene>
    <name evidence="17" type="ORF">EXN66_Car010741</name>
</gene>
<feature type="region of interest" description="Disordered" evidence="15">
    <location>
        <begin position="16"/>
        <end position="57"/>
    </location>
</feature>
<dbReference type="GO" id="GO:0005737">
    <property type="term" value="C:cytoplasm"/>
    <property type="evidence" value="ECO:0007669"/>
    <property type="project" value="UniProtKB-SubCell"/>
</dbReference>
<keyword evidence="11 13" id="KW-0539">Nucleus</keyword>
<dbReference type="InterPro" id="IPR056344">
    <property type="entry name" value="Ig_CFAP65-like_9th"/>
</dbReference>
<dbReference type="GO" id="GO:0003677">
    <property type="term" value="F:DNA binding"/>
    <property type="evidence" value="ECO:0007669"/>
    <property type="project" value="UniProtKB-UniRule"/>
</dbReference>